<protein>
    <submittedName>
        <fullName evidence="2">Uncharacterized protein</fullName>
    </submittedName>
</protein>
<name>A0A423TVW8_PENVA</name>
<feature type="compositionally biased region" description="Basic and acidic residues" evidence="1">
    <location>
        <begin position="192"/>
        <end position="204"/>
    </location>
</feature>
<reference evidence="2 3" key="2">
    <citation type="submission" date="2019-01" db="EMBL/GenBank/DDBJ databases">
        <title>The decoding of complex shrimp genome reveals the adaptation for benthos swimmer, frequently molting mechanism and breeding impact on genome.</title>
        <authorList>
            <person name="Sun Y."/>
            <person name="Gao Y."/>
            <person name="Yu Y."/>
        </authorList>
    </citation>
    <scope>NUCLEOTIDE SEQUENCE [LARGE SCALE GENOMIC DNA]</scope>
    <source>
        <tissue evidence="2">Muscle</tissue>
    </source>
</reference>
<organism evidence="2 3">
    <name type="scientific">Penaeus vannamei</name>
    <name type="common">Whiteleg shrimp</name>
    <name type="synonym">Litopenaeus vannamei</name>
    <dbReference type="NCBI Taxonomy" id="6689"/>
    <lineage>
        <taxon>Eukaryota</taxon>
        <taxon>Metazoa</taxon>
        <taxon>Ecdysozoa</taxon>
        <taxon>Arthropoda</taxon>
        <taxon>Crustacea</taxon>
        <taxon>Multicrustacea</taxon>
        <taxon>Malacostraca</taxon>
        <taxon>Eumalacostraca</taxon>
        <taxon>Eucarida</taxon>
        <taxon>Decapoda</taxon>
        <taxon>Dendrobranchiata</taxon>
        <taxon>Penaeoidea</taxon>
        <taxon>Penaeidae</taxon>
        <taxon>Penaeus</taxon>
    </lineage>
</organism>
<evidence type="ECO:0000313" key="2">
    <source>
        <dbReference type="EMBL" id="ROT80613.1"/>
    </source>
</evidence>
<sequence length="248" mass="27219">MSKIVHSFEQVLFVGVSGSSQLNFSLNATWNPTGFPYFIAALRLEKCPSELVLFVGVSGSSPLNFSFSATWNPTGCPYFIAALRLEVGADFIINKRNRLTPWVCVVPSRVTPWSLARHRDIKTRAGNKHRPPVPAPTRVGGRDHGVGASGSSLGRPLARVGHRDEAFDNKPPLTRLFFSPTVQSSSKMSFRGKSDKNRELETLELRPIQDGQFLGLRRSRKGPPGLSSSLTPPATHKGKAGEAEERRD</sequence>
<dbReference type="Proteomes" id="UP000283509">
    <property type="component" value="Unassembled WGS sequence"/>
</dbReference>
<feature type="compositionally biased region" description="Basic and acidic residues" evidence="1">
    <location>
        <begin position="239"/>
        <end position="248"/>
    </location>
</feature>
<keyword evidence="3" id="KW-1185">Reference proteome</keyword>
<accession>A0A423TVW8</accession>
<feature type="compositionally biased region" description="Low complexity" evidence="1">
    <location>
        <begin position="222"/>
        <end position="233"/>
    </location>
</feature>
<dbReference type="EMBL" id="QCYY01001099">
    <property type="protein sequence ID" value="ROT80613.1"/>
    <property type="molecule type" value="Genomic_DNA"/>
</dbReference>
<comment type="caution">
    <text evidence="2">The sequence shown here is derived from an EMBL/GenBank/DDBJ whole genome shotgun (WGS) entry which is preliminary data.</text>
</comment>
<feature type="region of interest" description="Disordered" evidence="1">
    <location>
        <begin position="125"/>
        <end position="248"/>
    </location>
</feature>
<reference evidence="2 3" key="1">
    <citation type="submission" date="2018-04" db="EMBL/GenBank/DDBJ databases">
        <authorList>
            <person name="Zhang X."/>
            <person name="Yuan J."/>
            <person name="Li F."/>
            <person name="Xiang J."/>
        </authorList>
    </citation>
    <scope>NUCLEOTIDE SEQUENCE [LARGE SCALE GENOMIC DNA]</scope>
    <source>
        <tissue evidence="2">Muscle</tissue>
    </source>
</reference>
<dbReference type="AlphaFoldDB" id="A0A423TVW8"/>
<proteinExistence type="predicted"/>
<evidence type="ECO:0000256" key="1">
    <source>
        <dbReference type="SAM" id="MobiDB-lite"/>
    </source>
</evidence>
<gene>
    <name evidence="2" type="ORF">C7M84_000647</name>
</gene>
<evidence type="ECO:0000313" key="3">
    <source>
        <dbReference type="Proteomes" id="UP000283509"/>
    </source>
</evidence>